<dbReference type="InterPro" id="IPR050833">
    <property type="entry name" value="Poly_Biosynth_Transport"/>
</dbReference>
<keyword evidence="2" id="KW-1003">Cell membrane</keyword>
<feature type="transmembrane region" description="Helical" evidence="6">
    <location>
        <begin position="82"/>
        <end position="102"/>
    </location>
</feature>
<feature type="transmembrane region" description="Helical" evidence="6">
    <location>
        <begin position="169"/>
        <end position="190"/>
    </location>
</feature>
<keyword evidence="3 6" id="KW-0812">Transmembrane</keyword>
<evidence type="ECO:0000256" key="4">
    <source>
        <dbReference type="ARBA" id="ARBA00022989"/>
    </source>
</evidence>
<name>A0ABQ2IH20_9MICO</name>
<feature type="transmembrane region" description="Helical" evidence="6">
    <location>
        <begin position="108"/>
        <end position="129"/>
    </location>
</feature>
<dbReference type="PANTHER" id="PTHR30250">
    <property type="entry name" value="PST FAMILY PREDICTED COLANIC ACID TRANSPORTER"/>
    <property type="match status" value="1"/>
</dbReference>
<keyword evidence="8" id="KW-1185">Reference proteome</keyword>
<sequence>MRQRSPRQRGVTEVTLGNLAVALSVVAMLASGPRSLGPQAFAGFALAWTATTLFGYGLAMPTEQLVARRVSAGLSAQTKVPIFRLLVLGVVAGVGAMAWTGWSATAATYTHTAFAVVSGILGWTLASAARGYVAGSGRLGTYAALFGAEALLRLAFVVAAVALPSAAPWLMACAVGVPTLLAGALAAMANPGGQKVSLTQKRSTDVRGEQLSFVVVALGYQVCLSGAPLVIDWRVGESAPATVGAFVVVSSYFRLASVLAGGFTTPALVSLSRSWAQGELGEFSRGLRRGVRGVSIVSGVASGLAVICAPIALPLFYGRKPDVSLVIALALALSTVAATAAAVAGTGLIAAGRAPWAGMCWVLGAGCMVGLVSLDAEIGLATGVGLLAGPGVVLVALLSLVSHAIRTHEQTTRPY</sequence>
<dbReference type="Proteomes" id="UP000623461">
    <property type="component" value="Unassembled WGS sequence"/>
</dbReference>
<gene>
    <name evidence="7" type="ORF">GCM10009721_41960</name>
</gene>
<comment type="caution">
    <text evidence="7">The sequence shown here is derived from an EMBL/GenBank/DDBJ whole genome shotgun (WGS) entry which is preliminary data.</text>
</comment>
<evidence type="ECO:0000256" key="3">
    <source>
        <dbReference type="ARBA" id="ARBA00022692"/>
    </source>
</evidence>
<keyword evidence="4 6" id="KW-1133">Transmembrane helix</keyword>
<proteinExistence type="predicted"/>
<organism evidence="7 8">
    <name type="scientific">Terrabacter tumescens</name>
    <dbReference type="NCBI Taxonomy" id="60443"/>
    <lineage>
        <taxon>Bacteria</taxon>
        <taxon>Bacillati</taxon>
        <taxon>Actinomycetota</taxon>
        <taxon>Actinomycetes</taxon>
        <taxon>Micrococcales</taxon>
        <taxon>Intrasporangiaceae</taxon>
        <taxon>Terrabacter</taxon>
    </lineage>
</organism>
<evidence type="ECO:0008006" key="9">
    <source>
        <dbReference type="Google" id="ProtNLM"/>
    </source>
</evidence>
<protein>
    <recommendedName>
        <fullName evidence="9">O-antigen/teichoic acid export membrane protein</fullName>
    </recommendedName>
</protein>
<feature type="transmembrane region" description="Helical" evidence="6">
    <location>
        <begin position="251"/>
        <end position="272"/>
    </location>
</feature>
<comment type="subcellular location">
    <subcellularLocation>
        <location evidence="1">Cell membrane</location>
        <topology evidence="1">Multi-pass membrane protein</topology>
    </subcellularLocation>
</comment>
<feature type="transmembrane region" description="Helical" evidence="6">
    <location>
        <begin position="380"/>
        <end position="401"/>
    </location>
</feature>
<accession>A0ABQ2IH20</accession>
<feature type="transmembrane region" description="Helical" evidence="6">
    <location>
        <begin position="293"/>
        <end position="317"/>
    </location>
</feature>
<evidence type="ECO:0000256" key="2">
    <source>
        <dbReference type="ARBA" id="ARBA00022475"/>
    </source>
</evidence>
<dbReference type="PANTHER" id="PTHR30250:SF11">
    <property type="entry name" value="O-ANTIGEN TRANSPORTER-RELATED"/>
    <property type="match status" value="1"/>
</dbReference>
<feature type="transmembrane region" description="Helical" evidence="6">
    <location>
        <begin position="356"/>
        <end position="374"/>
    </location>
</feature>
<feature type="transmembrane region" description="Helical" evidence="6">
    <location>
        <begin position="12"/>
        <end position="30"/>
    </location>
</feature>
<feature type="transmembrane region" description="Helical" evidence="6">
    <location>
        <begin position="141"/>
        <end position="163"/>
    </location>
</feature>
<reference evidence="8" key="1">
    <citation type="journal article" date="2019" name="Int. J. Syst. Evol. Microbiol.">
        <title>The Global Catalogue of Microorganisms (GCM) 10K type strain sequencing project: providing services to taxonomists for standard genome sequencing and annotation.</title>
        <authorList>
            <consortium name="The Broad Institute Genomics Platform"/>
            <consortium name="The Broad Institute Genome Sequencing Center for Infectious Disease"/>
            <person name="Wu L."/>
            <person name="Ma J."/>
        </authorList>
    </citation>
    <scope>NUCLEOTIDE SEQUENCE [LARGE SCALE GENOMIC DNA]</scope>
    <source>
        <strain evidence="8">JCM 1365</strain>
    </source>
</reference>
<keyword evidence="5 6" id="KW-0472">Membrane</keyword>
<feature type="transmembrane region" description="Helical" evidence="6">
    <location>
        <begin position="211"/>
        <end position="231"/>
    </location>
</feature>
<evidence type="ECO:0000256" key="5">
    <source>
        <dbReference type="ARBA" id="ARBA00023136"/>
    </source>
</evidence>
<evidence type="ECO:0000313" key="8">
    <source>
        <dbReference type="Proteomes" id="UP000623461"/>
    </source>
</evidence>
<dbReference type="EMBL" id="BMNZ01000012">
    <property type="protein sequence ID" value="GGN09664.1"/>
    <property type="molecule type" value="Genomic_DNA"/>
</dbReference>
<evidence type="ECO:0000256" key="6">
    <source>
        <dbReference type="SAM" id="Phobius"/>
    </source>
</evidence>
<evidence type="ECO:0000256" key="1">
    <source>
        <dbReference type="ARBA" id="ARBA00004651"/>
    </source>
</evidence>
<feature type="transmembrane region" description="Helical" evidence="6">
    <location>
        <begin position="42"/>
        <end position="61"/>
    </location>
</feature>
<feature type="transmembrane region" description="Helical" evidence="6">
    <location>
        <begin position="323"/>
        <end position="344"/>
    </location>
</feature>
<evidence type="ECO:0000313" key="7">
    <source>
        <dbReference type="EMBL" id="GGN09664.1"/>
    </source>
</evidence>